<feature type="chain" id="PRO_5002731663" evidence="5">
    <location>
        <begin position="20"/>
        <end position="651"/>
    </location>
</feature>
<evidence type="ECO:0000259" key="6">
    <source>
        <dbReference type="Pfam" id="PF12849"/>
    </source>
</evidence>
<proteinExistence type="inferred from homology"/>
<dbReference type="HOGENOM" id="CLU_025720_0_0_0"/>
<dbReference type="SUPFAM" id="SSF53850">
    <property type="entry name" value="Periplasmic binding protein-like II"/>
    <property type="match status" value="2"/>
</dbReference>
<dbReference type="InterPro" id="IPR011862">
    <property type="entry name" value="Phos-bd"/>
</dbReference>
<evidence type="ECO:0000256" key="1">
    <source>
        <dbReference type="ARBA" id="ARBA00008725"/>
    </source>
</evidence>
<dbReference type="STRING" id="316274.Haur_3997"/>
<sequence>MRKLLSLMLASIMLLTMLAACGGDSTPTTAPTTAPATATTGQAAATTEPTAPAAETPTVEATAEVPAGGEVDPAMVKGDIVSAGSSTVYPLSEAVAEIFTEDGYTGNITIDSIGTGAGFERFCTAAETDIANASRAIKDEEAKACADKGREVVEFRVGTDALAVVVSSKNTFVSNLTEAQVADIFSGTYKTWDQVDASYPAEAIKLYSPGTDSGTFDYFVEHFYAKEGKFILGANPQLSEDDNVLVTGIEGDANAIGYFGYAYYNENKAKLKALTIDGVEPTEATTEDGSYPLARPLYIYSAKNILTEKPQVAAFINYYLTNVNDVILEVGYFPASDEALGEAKDALVNALTGGSSSNTNTGSAVALEEVDPAAVQGDIVSAGSSTVYPLSEAVAEIFGEDGYSGNITIDSIGTGAGFERFCTAAETDIANASRAIKDEEAKACADKGREVVEFRVGTDALAVVVSSKNTFVTNLTEAQVADIFSGTYKTWDQVDASYPAEAIKLYSPGTDSGTFDYFVEHFYAKEEKFMLGANPQLSEDDNVLVTGIEGDANAIGYFGYAYYNENKSKLKALTIDGVEPTEATTEDGSYPLARPLYIYSAKNILAEKAQVAAFINYYLTNVNEVILEVGYFPASEEALNEAKQNLLDATK</sequence>
<dbReference type="InterPro" id="IPR024370">
    <property type="entry name" value="PBP_domain"/>
</dbReference>
<dbReference type="Proteomes" id="UP000000787">
    <property type="component" value="Chromosome"/>
</dbReference>
<keyword evidence="2" id="KW-0813">Transport</keyword>
<dbReference type="GO" id="GO:0042301">
    <property type="term" value="F:phosphate ion binding"/>
    <property type="evidence" value="ECO:0007669"/>
    <property type="project" value="InterPro"/>
</dbReference>
<dbReference type="AlphaFoldDB" id="A9AVM9"/>
<keyword evidence="3 5" id="KW-0732">Signal</keyword>
<evidence type="ECO:0000256" key="5">
    <source>
        <dbReference type="SAM" id="SignalP"/>
    </source>
</evidence>
<dbReference type="PANTHER" id="PTHR30570:SF1">
    <property type="entry name" value="PHOSPHATE-BINDING PROTEIN PSTS"/>
    <property type="match status" value="1"/>
</dbReference>
<dbReference type="EMBL" id="CP000875">
    <property type="protein sequence ID" value="ABX06629.1"/>
    <property type="molecule type" value="Genomic_DNA"/>
</dbReference>
<protein>
    <submittedName>
        <fullName evidence="7">Phosphate binding protein</fullName>
    </submittedName>
</protein>
<comment type="similarity">
    <text evidence="1">Belongs to the PstS family.</text>
</comment>
<evidence type="ECO:0000256" key="3">
    <source>
        <dbReference type="ARBA" id="ARBA00022729"/>
    </source>
</evidence>
<dbReference type="CDD" id="cd13654">
    <property type="entry name" value="PBP2_phosphate_like_2"/>
    <property type="match status" value="2"/>
</dbReference>
<dbReference type="KEGG" id="hau:Haur_3997"/>
<dbReference type="NCBIfam" id="TIGR02136">
    <property type="entry name" value="ptsS_2"/>
    <property type="match status" value="2"/>
</dbReference>
<evidence type="ECO:0000256" key="2">
    <source>
        <dbReference type="ARBA" id="ARBA00022448"/>
    </source>
</evidence>
<evidence type="ECO:0000313" key="7">
    <source>
        <dbReference type="EMBL" id="ABX06629.1"/>
    </source>
</evidence>
<feature type="region of interest" description="Disordered" evidence="4">
    <location>
        <begin position="26"/>
        <end position="58"/>
    </location>
</feature>
<dbReference type="BioCyc" id="HAUR316274:GHYA-4039-MONOMER"/>
<organism evidence="7 8">
    <name type="scientific">Herpetosiphon aurantiacus (strain ATCC 23779 / DSM 785 / 114-95)</name>
    <dbReference type="NCBI Taxonomy" id="316274"/>
    <lineage>
        <taxon>Bacteria</taxon>
        <taxon>Bacillati</taxon>
        <taxon>Chloroflexota</taxon>
        <taxon>Chloroflexia</taxon>
        <taxon>Herpetosiphonales</taxon>
        <taxon>Herpetosiphonaceae</taxon>
        <taxon>Herpetosiphon</taxon>
    </lineage>
</organism>
<dbReference type="Gene3D" id="3.40.190.10">
    <property type="entry name" value="Periplasmic binding protein-like II"/>
    <property type="match status" value="4"/>
</dbReference>
<dbReference type="PROSITE" id="PS51257">
    <property type="entry name" value="PROKAR_LIPOPROTEIN"/>
    <property type="match status" value="1"/>
</dbReference>
<dbReference type="InterPro" id="IPR050811">
    <property type="entry name" value="Phosphate_ABC_transporter"/>
</dbReference>
<evidence type="ECO:0000256" key="4">
    <source>
        <dbReference type="SAM" id="MobiDB-lite"/>
    </source>
</evidence>
<gene>
    <name evidence="7" type="ordered locus">Haur_3997</name>
</gene>
<feature type="signal peptide" evidence="5">
    <location>
        <begin position="1"/>
        <end position="19"/>
    </location>
</feature>
<dbReference type="Pfam" id="PF12849">
    <property type="entry name" value="PBP_like_2"/>
    <property type="match status" value="2"/>
</dbReference>
<dbReference type="PANTHER" id="PTHR30570">
    <property type="entry name" value="PERIPLASMIC PHOSPHATE BINDING COMPONENT OF PHOSPHATE ABC TRANSPORTER"/>
    <property type="match status" value="1"/>
</dbReference>
<accession>A9AVM9</accession>
<dbReference type="InParanoid" id="A9AVM9"/>
<keyword evidence="8" id="KW-1185">Reference proteome</keyword>
<feature type="domain" description="PBP" evidence="6">
    <location>
        <begin position="373"/>
        <end position="620"/>
    </location>
</feature>
<name>A9AVM9_HERA2</name>
<dbReference type="eggNOG" id="COG0226">
    <property type="taxonomic scope" value="Bacteria"/>
</dbReference>
<reference evidence="7 8" key="1">
    <citation type="journal article" date="2011" name="Stand. Genomic Sci.">
        <title>Complete genome sequence of the filamentous gliding predatory bacterium Herpetosiphon aurantiacus type strain (114-95(T)).</title>
        <authorList>
            <person name="Kiss H."/>
            <person name="Nett M."/>
            <person name="Domin N."/>
            <person name="Martin K."/>
            <person name="Maresca J.A."/>
            <person name="Copeland A."/>
            <person name="Lapidus A."/>
            <person name="Lucas S."/>
            <person name="Berry K.W."/>
            <person name="Glavina Del Rio T."/>
            <person name="Dalin E."/>
            <person name="Tice H."/>
            <person name="Pitluck S."/>
            <person name="Richardson P."/>
            <person name="Bruce D."/>
            <person name="Goodwin L."/>
            <person name="Han C."/>
            <person name="Detter J.C."/>
            <person name="Schmutz J."/>
            <person name="Brettin T."/>
            <person name="Land M."/>
            <person name="Hauser L."/>
            <person name="Kyrpides N.C."/>
            <person name="Ivanova N."/>
            <person name="Goker M."/>
            <person name="Woyke T."/>
            <person name="Klenk H.P."/>
            <person name="Bryant D.A."/>
        </authorList>
    </citation>
    <scope>NUCLEOTIDE SEQUENCE [LARGE SCALE GENOMIC DNA]</scope>
    <source>
        <strain evidence="8">ATCC 23779 / DSM 785 / 114-95</strain>
    </source>
</reference>
<evidence type="ECO:0000313" key="8">
    <source>
        <dbReference type="Proteomes" id="UP000000787"/>
    </source>
</evidence>
<feature type="domain" description="PBP" evidence="6">
    <location>
        <begin position="70"/>
        <end position="321"/>
    </location>
</feature>